<keyword evidence="2" id="KW-0442">Lipid degradation</keyword>
<dbReference type="OrthoDB" id="192696at2"/>
<dbReference type="Proteomes" id="UP000318053">
    <property type="component" value="Unassembled WGS sequence"/>
</dbReference>
<proteinExistence type="predicted"/>
<sequence length="328" mass="36016" precursor="true">MPTLASLTLLVPFFLLCAGSGNAADYDPLAKLDRSEVKTLYLDLTDAGRDRVIPLKVYLPASESAEPVVLFSHGLGGDREGSSYLGEHWSARGYVAITIQHPGSDSLIWKDKPFGQRLAGLRGAASPQSFIQRIDDVKVVIDRLSEWNRDNAHVLAGRLDLNHLGMSGHSFGALTTQAVSGQSAGWLSQSWTDTRINAAIAMSPSPPQRGDAKNAFGSVKIPWLLMTGSKDVSRFRNQSAESRLTVFPALPPGDKYELLLHNAEHSAFSDRALLGDTEPRNPNHHRAILAFSTAFWDAYLREDSSARTWLTGPNAREVLEQQDRLQMK</sequence>
<dbReference type="PANTHER" id="PTHR10272">
    <property type="entry name" value="PLATELET-ACTIVATING FACTOR ACETYLHYDROLASE"/>
    <property type="match status" value="1"/>
</dbReference>
<evidence type="ECO:0000256" key="4">
    <source>
        <dbReference type="SAM" id="SignalP"/>
    </source>
</evidence>
<keyword evidence="6" id="KW-1185">Reference proteome</keyword>
<evidence type="ECO:0000256" key="2">
    <source>
        <dbReference type="ARBA" id="ARBA00022963"/>
    </source>
</evidence>
<dbReference type="GO" id="GO:0016042">
    <property type="term" value="P:lipid catabolic process"/>
    <property type="evidence" value="ECO:0007669"/>
    <property type="project" value="UniProtKB-KW"/>
</dbReference>
<feature type="signal peptide" evidence="4">
    <location>
        <begin position="1"/>
        <end position="23"/>
    </location>
</feature>
<name>A0A5C5XV71_9BACT</name>
<dbReference type="InterPro" id="IPR029058">
    <property type="entry name" value="AB_hydrolase_fold"/>
</dbReference>
<dbReference type="RefSeq" id="WP_146391123.1">
    <property type="nucleotide sequence ID" value="NZ_SJPK01000004.1"/>
</dbReference>
<keyword evidence="3" id="KW-0443">Lipid metabolism</keyword>
<dbReference type="GO" id="GO:0003847">
    <property type="term" value="F:1-alkyl-2-acetylglycerophosphocholine esterase activity"/>
    <property type="evidence" value="ECO:0007669"/>
    <property type="project" value="TreeGrafter"/>
</dbReference>
<evidence type="ECO:0000313" key="6">
    <source>
        <dbReference type="Proteomes" id="UP000318053"/>
    </source>
</evidence>
<protein>
    <submittedName>
        <fullName evidence="5">Alpha/beta hydrolase family protein</fullName>
    </submittedName>
</protein>
<evidence type="ECO:0000256" key="3">
    <source>
        <dbReference type="ARBA" id="ARBA00023098"/>
    </source>
</evidence>
<gene>
    <name evidence="5" type="ORF">CA85_20360</name>
</gene>
<accession>A0A5C5XV71</accession>
<comment type="caution">
    <text evidence="5">The sequence shown here is derived from an EMBL/GenBank/DDBJ whole genome shotgun (WGS) entry which is preliminary data.</text>
</comment>
<keyword evidence="4" id="KW-0732">Signal</keyword>
<dbReference type="PANTHER" id="PTHR10272:SF0">
    <property type="entry name" value="PLATELET-ACTIVATING FACTOR ACETYLHYDROLASE"/>
    <property type="match status" value="1"/>
</dbReference>
<dbReference type="AlphaFoldDB" id="A0A5C5XV71"/>
<reference evidence="5 6" key="1">
    <citation type="submission" date="2019-02" db="EMBL/GenBank/DDBJ databases">
        <title>Deep-cultivation of Planctomycetes and their phenomic and genomic characterization uncovers novel biology.</title>
        <authorList>
            <person name="Wiegand S."/>
            <person name="Jogler M."/>
            <person name="Boedeker C."/>
            <person name="Pinto D."/>
            <person name="Vollmers J."/>
            <person name="Rivas-Marin E."/>
            <person name="Kohn T."/>
            <person name="Peeters S.H."/>
            <person name="Heuer A."/>
            <person name="Rast P."/>
            <person name="Oberbeckmann S."/>
            <person name="Bunk B."/>
            <person name="Jeske O."/>
            <person name="Meyerdierks A."/>
            <person name="Storesund J.E."/>
            <person name="Kallscheuer N."/>
            <person name="Luecker S."/>
            <person name="Lage O.M."/>
            <person name="Pohl T."/>
            <person name="Merkel B.J."/>
            <person name="Hornburger P."/>
            <person name="Mueller R.-W."/>
            <person name="Bruemmer F."/>
            <person name="Labrenz M."/>
            <person name="Spormann A.M."/>
            <person name="Op Den Camp H."/>
            <person name="Overmann J."/>
            <person name="Amann R."/>
            <person name="Jetten M.S.M."/>
            <person name="Mascher T."/>
            <person name="Medema M.H."/>
            <person name="Devos D.P."/>
            <person name="Kaster A.-K."/>
            <person name="Ovreas L."/>
            <person name="Rohde M."/>
            <person name="Galperin M.Y."/>
            <person name="Jogler C."/>
        </authorList>
    </citation>
    <scope>NUCLEOTIDE SEQUENCE [LARGE SCALE GENOMIC DNA]</scope>
    <source>
        <strain evidence="5 6">CA85</strain>
    </source>
</reference>
<feature type="chain" id="PRO_5023026269" evidence="4">
    <location>
        <begin position="24"/>
        <end position="328"/>
    </location>
</feature>
<dbReference type="Gene3D" id="3.40.50.1820">
    <property type="entry name" value="alpha/beta hydrolase"/>
    <property type="match status" value="1"/>
</dbReference>
<dbReference type="SUPFAM" id="SSF53474">
    <property type="entry name" value="alpha/beta-Hydrolases"/>
    <property type="match status" value="1"/>
</dbReference>
<organism evidence="5 6">
    <name type="scientific">Allorhodopirellula solitaria</name>
    <dbReference type="NCBI Taxonomy" id="2527987"/>
    <lineage>
        <taxon>Bacteria</taxon>
        <taxon>Pseudomonadati</taxon>
        <taxon>Planctomycetota</taxon>
        <taxon>Planctomycetia</taxon>
        <taxon>Pirellulales</taxon>
        <taxon>Pirellulaceae</taxon>
        <taxon>Allorhodopirellula</taxon>
    </lineage>
</organism>
<evidence type="ECO:0000256" key="1">
    <source>
        <dbReference type="ARBA" id="ARBA00022801"/>
    </source>
</evidence>
<evidence type="ECO:0000313" key="5">
    <source>
        <dbReference type="EMBL" id="TWT67187.1"/>
    </source>
</evidence>
<keyword evidence="1 5" id="KW-0378">Hydrolase</keyword>
<dbReference type="EMBL" id="SJPK01000004">
    <property type="protein sequence ID" value="TWT67187.1"/>
    <property type="molecule type" value="Genomic_DNA"/>
</dbReference>